<feature type="region of interest" description="Disordered" evidence="10">
    <location>
        <begin position="286"/>
        <end position="339"/>
    </location>
</feature>
<comment type="similarity">
    <text evidence="2">Belongs to the ING family.</text>
</comment>
<feature type="binding site" evidence="8">
    <location>
        <position position="388"/>
    </location>
    <ligand>
        <name>Zn(2+)</name>
        <dbReference type="ChEBI" id="CHEBI:29105"/>
        <label>1</label>
    </ligand>
</feature>
<feature type="binding site" evidence="8">
    <location>
        <position position="403"/>
    </location>
    <ligand>
        <name>Zn(2+)</name>
        <dbReference type="ChEBI" id="CHEBI:29105"/>
        <label>2</label>
    </ligand>
</feature>
<evidence type="ECO:0000256" key="9">
    <source>
        <dbReference type="PROSITE-ProRule" id="PRU00146"/>
    </source>
</evidence>
<evidence type="ECO:0000256" key="10">
    <source>
        <dbReference type="SAM" id="MobiDB-lite"/>
    </source>
</evidence>
<keyword evidence="6" id="KW-0539">Nucleus</keyword>
<evidence type="ECO:0000313" key="13">
    <source>
        <dbReference type="Proteomes" id="UP001217918"/>
    </source>
</evidence>
<evidence type="ECO:0000256" key="6">
    <source>
        <dbReference type="ARBA" id="ARBA00023242"/>
    </source>
</evidence>
<evidence type="ECO:0000256" key="5">
    <source>
        <dbReference type="ARBA" id="ARBA00022833"/>
    </source>
</evidence>
<keyword evidence="13" id="KW-1185">Reference proteome</keyword>
<dbReference type="PANTHER" id="PTHR10333">
    <property type="entry name" value="INHIBITOR OF GROWTH PROTEIN"/>
    <property type="match status" value="1"/>
</dbReference>
<proteinExistence type="inferred from homology"/>
<dbReference type="CDD" id="cd15505">
    <property type="entry name" value="PHD_ING"/>
    <property type="match status" value="1"/>
</dbReference>
<dbReference type="InterPro" id="IPR024610">
    <property type="entry name" value="ING_N_histone-binding"/>
</dbReference>
<dbReference type="GO" id="GO:0005634">
    <property type="term" value="C:nucleus"/>
    <property type="evidence" value="ECO:0007669"/>
    <property type="project" value="UniProtKB-SubCell"/>
</dbReference>
<dbReference type="InterPro" id="IPR011011">
    <property type="entry name" value="Znf_FYVE_PHD"/>
</dbReference>
<protein>
    <recommendedName>
        <fullName evidence="11">PHD-type domain-containing protein</fullName>
    </recommendedName>
</protein>
<feature type="binding site" evidence="8">
    <location>
        <position position="385"/>
    </location>
    <ligand>
        <name>Zn(2+)</name>
        <dbReference type="ChEBI" id="CHEBI:29105"/>
        <label>1</label>
    </ligand>
</feature>
<evidence type="ECO:0000313" key="12">
    <source>
        <dbReference type="EMBL" id="KAK2067500.1"/>
    </source>
</evidence>
<feature type="region of interest" description="Disordered" evidence="10">
    <location>
        <begin position="257"/>
        <end position="276"/>
    </location>
</feature>
<gene>
    <name evidence="12" type="ORF">P8C59_001238</name>
</gene>
<sequence>MEDSLTPLDTRADPDAQSTVTDFLDFTEYLPADMIRSLTLIGNLDRRYVDASMALHDQTTTWGELPLLPADSRPAPAQLRLDISENLHHTVGSRVYSHTEAKLTTMLENYPTAAEQEKTAATLSKSPQLSRAPKTTSRLDGQKARRPRVPRITVPGEVLAPYDLNYDAYSTGSDISSSSEEENGEETRSNVNGTTSAPPRIKLVKGASGFPKPHKAYKSRTSVPPPAFSGSTPSTSAALLMLKPPPENAVIGSADAPWGQLTPTARNTPAPEKADASATRLIVKRAKRPAPGVISRTNSGGNSAVGARKAAPRRKKSARKSTRGDKSASGGGIGDMTEHEVEIEVDDEGKAIDPEEPRYCLCNRVSFGMMIECDNVDNCKNEWFHLECVGLVNLPARTSKWYCPDCRKALGLGGKGEVNARGVNT</sequence>
<evidence type="ECO:0000259" key="11">
    <source>
        <dbReference type="PROSITE" id="PS50016"/>
    </source>
</evidence>
<feature type="domain" description="PHD-type" evidence="11">
    <location>
        <begin position="357"/>
        <end position="409"/>
    </location>
</feature>
<dbReference type="InterPro" id="IPR013083">
    <property type="entry name" value="Znf_RING/FYVE/PHD"/>
</dbReference>
<dbReference type="SMART" id="SM00249">
    <property type="entry name" value="PHD"/>
    <property type="match status" value="1"/>
</dbReference>
<feature type="site" description="Histone H3K4me3 binding" evidence="7">
    <location>
        <position position="383"/>
    </location>
</feature>
<dbReference type="GO" id="GO:0004402">
    <property type="term" value="F:histone acetyltransferase activity"/>
    <property type="evidence" value="ECO:0007669"/>
    <property type="project" value="TreeGrafter"/>
</dbReference>
<dbReference type="SMART" id="SM01408">
    <property type="entry name" value="ING"/>
    <property type="match status" value="1"/>
</dbReference>
<dbReference type="EMBL" id="JAQQPM010000001">
    <property type="protein sequence ID" value="KAK2067500.1"/>
    <property type="molecule type" value="Genomic_DNA"/>
</dbReference>
<feature type="region of interest" description="Disordered" evidence="10">
    <location>
        <begin position="170"/>
        <end position="231"/>
    </location>
</feature>
<feature type="binding site" evidence="8">
    <location>
        <position position="362"/>
    </location>
    <ligand>
        <name>Zn(2+)</name>
        <dbReference type="ChEBI" id="CHEBI:29105"/>
        <label>1</label>
    </ligand>
</feature>
<feature type="site" description="Histone H3K4me3 binding" evidence="7">
    <location>
        <position position="359"/>
    </location>
</feature>
<dbReference type="PROSITE" id="PS50016">
    <property type="entry name" value="ZF_PHD_2"/>
    <property type="match status" value="1"/>
</dbReference>
<keyword evidence="3 8" id="KW-0479">Metal-binding</keyword>
<dbReference type="PANTHER" id="PTHR10333:SF94">
    <property type="entry name" value="FINGER DOMAIN PROTEIN, PUTATIVE (AFU_ORTHOLOGUE AFUA_3G11940)-RELATED"/>
    <property type="match status" value="1"/>
</dbReference>
<feature type="site" description="Histone H3K4me3 binding" evidence="7">
    <location>
        <position position="370"/>
    </location>
</feature>
<feature type="binding site" evidence="8">
    <location>
        <position position="360"/>
    </location>
    <ligand>
        <name>Zn(2+)</name>
        <dbReference type="ChEBI" id="CHEBI:29105"/>
        <label>1</label>
    </ligand>
</feature>
<organism evidence="12 13">
    <name type="scientific">Phyllachora maydis</name>
    <dbReference type="NCBI Taxonomy" id="1825666"/>
    <lineage>
        <taxon>Eukaryota</taxon>
        <taxon>Fungi</taxon>
        <taxon>Dikarya</taxon>
        <taxon>Ascomycota</taxon>
        <taxon>Pezizomycotina</taxon>
        <taxon>Sordariomycetes</taxon>
        <taxon>Sordariomycetidae</taxon>
        <taxon>Phyllachorales</taxon>
        <taxon>Phyllachoraceae</taxon>
        <taxon>Phyllachora</taxon>
    </lineage>
</organism>
<dbReference type="InterPro" id="IPR019787">
    <property type="entry name" value="Znf_PHD-finger"/>
</dbReference>
<feature type="compositionally biased region" description="Polar residues" evidence="10">
    <location>
        <begin position="119"/>
        <end position="139"/>
    </location>
</feature>
<dbReference type="Proteomes" id="UP001217918">
    <property type="component" value="Unassembled WGS sequence"/>
</dbReference>
<comment type="caution">
    <text evidence="12">The sequence shown here is derived from an EMBL/GenBank/DDBJ whole genome shotgun (WGS) entry which is preliminary data.</text>
</comment>
<dbReference type="GO" id="GO:0000123">
    <property type="term" value="C:histone acetyltransferase complex"/>
    <property type="evidence" value="ECO:0007669"/>
    <property type="project" value="TreeGrafter"/>
</dbReference>
<evidence type="ECO:0000256" key="1">
    <source>
        <dbReference type="ARBA" id="ARBA00004123"/>
    </source>
</evidence>
<feature type="binding site" evidence="8">
    <location>
        <position position="406"/>
    </location>
    <ligand>
        <name>Zn(2+)</name>
        <dbReference type="ChEBI" id="CHEBI:29105"/>
        <label>2</label>
    </ligand>
</feature>
<accession>A0AAD9M9Z1</accession>
<feature type="binding site" evidence="8">
    <location>
        <position position="379"/>
    </location>
    <ligand>
        <name>Zn(2+)</name>
        <dbReference type="ChEBI" id="CHEBI:29105"/>
        <label>2</label>
    </ligand>
</feature>
<reference evidence="12" key="1">
    <citation type="journal article" date="2023" name="Mol. Plant Microbe Interact.">
        <title>Elucidating the Obligate Nature and Biological Capacity of an Invasive Fungal Corn Pathogen.</title>
        <authorList>
            <person name="MacCready J.S."/>
            <person name="Roggenkamp E.M."/>
            <person name="Gdanetz K."/>
            <person name="Chilvers M.I."/>
        </authorList>
    </citation>
    <scope>NUCLEOTIDE SEQUENCE</scope>
    <source>
        <strain evidence="12">PM02</strain>
    </source>
</reference>
<feature type="region of interest" description="Disordered" evidence="10">
    <location>
        <begin position="114"/>
        <end position="156"/>
    </location>
</feature>
<keyword evidence="5 8" id="KW-0862">Zinc</keyword>
<dbReference type="InterPro" id="IPR028651">
    <property type="entry name" value="ING_fam"/>
</dbReference>
<feature type="compositionally biased region" description="Basic residues" evidence="10">
    <location>
        <begin position="310"/>
        <end position="321"/>
    </location>
</feature>
<keyword evidence="4 9" id="KW-0863">Zinc-finger</keyword>
<dbReference type="InterPro" id="IPR001965">
    <property type="entry name" value="Znf_PHD"/>
</dbReference>
<name>A0AAD9M9Z1_9PEZI</name>
<feature type="binding site" evidence="8">
    <location>
        <position position="373"/>
    </location>
    <ligand>
        <name>Zn(2+)</name>
        <dbReference type="ChEBI" id="CHEBI:29105"/>
        <label>2</label>
    </ligand>
</feature>
<dbReference type="AlphaFoldDB" id="A0AAD9M9Z1"/>
<dbReference type="GO" id="GO:0006355">
    <property type="term" value="P:regulation of DNA-templated transcription"/>
    <property type="evidence" value="ECO:0007669"/>
    <property type="project" value="TreeGrafter"/>
</dbReference>
<evidence type="ECO:0000256" key="7">
    <source>
        <dbReference type="PIRSR" id="PIRSR628651-50"/>
    </source>
</evidence>
<dbReference type="Gene3D" id="3.30.40.10">
    <property type="entry name" value="Zinc/RING finger domain, C3HC4 (zinc finger)"/>
    <property type="match status" value="1"/>
</dbReference>
<comment type="subcellular location">
    <subcellularLocation>
        <location evidence="1">Nucleus</location>
    </subcellularLocation>
</comment>
<evidence type="ECO:0000256" key="8">
    <source>
        <dbReference type="PIRSR" id="PIRSR628651-51"/>
    </source>
</evidence>
<evidence type="ECO:0000256" key="3">
    <source>
        <dbReference type="ARBA" id="ARBA00022723"/>
    </source>
</evidence>
<evidence type="ECO:0000256" key="2">
    <source>
        <dbReference type="ARBA" id="ARBA00010210"/>
    </source>
</evidence>
<evidence type="ECO:0000256" key="4">
    <source>
        <dbReference type="ARBA" id="ARBA00022771"/>
    </source>
</evidence>
<dbReference type="SUPFAM" id="SSF57903">
    <property type="entry name" value="FYVE/PHD zinc finger"/>
    <property type="match status" value="1"/>
</dbReference>
<dbReference type="GO" id="GO:0008270">
    <property type="term" value="F:zinc ion binding"/>
    <property type="evidence" value="ECO:0007669"/>
    <property type="project" value="UniProtKB-KW"/>
</dbReference>
<feature type="site" description="Histone H3K4me3 binding" evidence="7">
    <location>
        <position position="374"/>
    </location>
</feature>